<dbReference type="EC" id="3.5.1.28" evidence="5"/>
<dbReference type="InterPro" id="IPR002502">
    <property type="entry name" value="Amidase_domain"/>
</dbReference>
<keyword evidence="8" id="KW-0378">Hydrolase</keyword>
<keyword evidence="10" id="KW-0961">Cell wall biogenesis/degradation</keyword>
<dbReference type="InterPro" id="IPR051206">
    <property type="entry name" value="NAMLAA_amidase_2"/>
</dbReference>
<evidence type="ECO:0000313" key="14">
    <source>
        <dbReference type="EMBL" id="BAV33316.1"/>
    </source>
</evidence>
<evidence type="ECO:0000256" key="4">
    <source>
        <dbReference type="ARBA" id="ARBA00007553"/>
    </source>
</evidence>
<evidence type="ECO:0000256" key="7">
    <source>
        <dbReference type="ARBA" id="ARBA00022723"/>
    </source>
</evidence>
<evidence type="ECO:0000256" key="1">
    <source>
        <dbReference type="ARBA" id="ARBA00001561"/>
    </source>
</evidence>
<evidence type="ECO:0000256" key="3">
    <source>
        <dbReference type="ARBA" id="ARBA00004496"/>
    </source>
</evidence>
<evidence type="ECO:0000256" key="11">
    <source>
        <dbReference type="ARBA" id="ARBA00039257"/>
    </source>
</evidence>
<evidence type="ECO:0000256" key="12">
    <source>
        <dbReference type="ARBA" id="ARBA00042615"/>
    </source>
</evidence>
<dbReference type="CDD" id="cd06583">
    <property type="entry name" value="PGRP"/>
    <property type="match status" value="1"/>
</dbReference>
<dbReference type="RefSeq" id="WP_096361845.1">
    <property type="nucleotide sequence ID" value="NZ_AP014879.1"/>
</dbReference>
<comment type="similarity">
    <text evidence="4">Belongs to the N-acetylmuramoyl-L-alanine amidase 2 family.</text>
</comment>
<keyword evidence="15" id="KW-1185">Reference proteome</keyword>
<dbReference type="InterPro" id="IPR036505">
    <property type="entry name" value="Amidase/PGRP_sf"/>
</dbReference>
<dbReference type="PANTHER" id="PTHR30417">
    <property type="entry name" value="N-ACETYLMURAMOYL-L-ALANINE AMIDASE AMID"/>
    <property type="match status" value="1"/>
</dbReference>
<dbReference type="PANTHER" id="PTHR30417:SF4">
    <property type="entry name" value="1,6-ANHYDRO-N-ACETYLMURAMYL-L-ALANINE AMIDASE AMPD"/>
    <property type="match status" value="1"/>
</dbReference>
<evidence type="ECO:0000256" key="5">
    <source>
        <dbReference type="ARBA" id="ARBA00011901"/>
    </source>
</evidence>
<comment type="catalytic activity">
    <reaction evidence="1">
        <text>Hydrolyzes the link between N-acetylmuramoyl residues and L-amino acid residues in certain cell-wall glycopeptides.</text>
        <dbReference type="EC" id="3.5.1.28"/>
    </reaction>
</comment>
<evidence type="ECO:0000256" key="10">
    <source>
        <dbReference type="ARBA" id="ARBA00023316"/>
    </source>
</evidence>
<evidence type="ECO:0000259" key="13">
    <source>
        <dbReference type="SMART" id="SM00644"/>
    </source>
</evidence>
<gene>
    <name evidence="14" type="ORF">SCL_1001</name>
</gene>
<comment type="cofactor">
    <cofactor evidence="2">
        <name>Zn(2+)</name>
        <dbReference type="ChEBI" id="CHEBI:29105"/>
    </cofactor>
</comment>
<dbReference type="GO" id="GO:0046872">
    <property type="term" value="F:metal ion binding"/>
    <property type="evidence" value="ECO:0007669"/>
    <property type="project" value="UniProtKB-KW"/>
</dbReference>
<name>A0A1B4XEU3_9GAMM</name>
<evidence type="ECO:0000256" key="9">
    <source>
        <dbReference type="ARBA" id="ARBA00022833"/>
    </source>
</evidence>
<feature type="domain" description="N-acetylmuramoyl-L-alanine amidase" evidence="13">
    <location>
        <begin position="18"/>
        <end position="169"/>
    </location>
</feature>
<dbReference type="GO" id="GO:0071555">
    <property type="term" value="P:cell wall organization"/>
    <property type="evidence" value="ECO:0007669"/>
    <property type="project" value="UniProtKB-KW"/>
</dbReference>
<dbReference type="Pfam" id="PF01510">
    <property type="entry name" value="Amidase_2"/>
    <property type="match status" value="1"/>
</dbReference>
<dbReference type="SUPFAM" id="SSF55846">
    <property type="entry name" value="N-acetylmuramoyl-L-alanine amidase-like"/>
    <property type="match status" value="1"/>
</dbReference>
<keyword evidence="6" id="KW-0963">Cytoplasm</keyword>
<dbReference type="Proteomes" id="UP000243180">
    <property type="component" value="Chromosome"/>
</dbReference>
<dbReference type="GO" id="GO:0009254">
    <property type="term" value="P:peptidoglycan turnover"/>
    <property type="evidence" value="ECO:0007669"/>
    <property type="project" value="TreeGrafter"/>
</dbReference>
<dbReference type="GO" id="GO:0005737">
    <property type="term" value="C:cytoplasm"/>
    <property type="evidence" value="ECO:0007669"/>
    <property type="project" value="UniProtKB-SubCell"/>
</dbReference>
<evidence type="ECO:0000313" key="15">
    <source>
        <dbReference type="Proteomes" id="UP000243180"/>
    </source>
</evidence>
<dbReference type="Gene3D" id="3.40.80.10">
    <property type="entry name" value="Peptidoglycan recognition protein-like"/>
    <property type="match status" value="1"/>
</dbReference>
<dbReference type="InParanoid" id="A0A1B4XEU3"/>
<dbReference type="AlphaFoldDB" id="A0A1B4XEU3"/>
<dbReference type="OrthoDB" id="9794842at2"/>
<dbReference type="GO" id="GO:0008745">
    <property type="term" value="F:N-acetylmuramoyl-L-alanine amidase activity"/>
    <property type="evidence" value="ECO:0007669"/>
    <property type="project" value="UniProtKB-EC"/>
</dbReference>
<organism evidence="14 15">
    <name type="scientific">Sulfuricaulis limicola</name>
    <dbReference type="NCBI Taxonomy" id="1620215"/>
    <lineage>
        <taxon>Bacteria</taxon>
        <taxon>Pseudomonadati</taxon>
        <taxon>Pseudomonadota</taxon>
        <taxon>Gammaproteobacteria</taxon>
        <taxon>Acidiferrobacterales</taxon>
        <taxon>Acidiferrobacteraceae</taxon>
        <taxon>Sulfuricaulis</taxon>
    </lineage>
</organism>
<dbReference type="KEGG" id="slim:SCL_1001"/>
<dbReference type="NCBIfam" id="NF008758">
    <property type="entry name" value="PRK11789.1"/>
    <property type="match status" value="1"/>
</dbReference>
<protein>
    <recommendedName>
        <fullName evidence="11">1,6-anhydro-N-acetylmuramyl-L-alanine amidase AmpD</fullName>
        <ecNumber evidence="5">3.5.1.28</ecNumber>
    </recommendedName>
    <alternativeName>
        <fullName evidence="12">N-acetylmuramoyl-L-alanine amidase</fullName>
    </alternativeName>
</protein>
<dbReference type="FunCoup" id="A0A1B4XEU3">
    <property type="interactions" value="41"/>
</dbReference>
<dbReference type="SMART" id="SM00644">
    <property type="entry name" value="Ami_2"/>
    <property type="match status" value="1"/>
</dbReference>
<keyword evidence="7" id="KW-0479">Metal-binding</keyword>
<accession>A0A1B4XEU3</accession>
<evidence type="ECO:0000256" key="6">
    <source>
        <dbReference type="ARBA" id="ARBA00022490"/>
    </source>
</evidence>
<evidence type="ECO:0000256" key="8">
    <source>
        <dbReference type="ARBA" id="ARBA00022801"/>
    </source>
</evidence>
<evidence type="ECO:0000256" key="2">
    <source>
        <dbReference type="ARBA" id="ARBA00001947"/>
    </source>
</evidence>
<sequence>MKIDPASGLVRGVQFVASPNHDARPDGAPVDILVIHSISLPPGKFGGRGVEQLFCNCLDPDEHPYYREIRDLTVSAHFLIRRNGEIIQFVPLHRRAWHAGQSYCEGRTRINDFSIGIELEGTDDMPFEKAQYESLGRLTKIIRRRYPAITPEHVYGHGDIAPGRKTDPGPMFDWQRYLKSLA</sequence>
<keyword evidence="9" id="KW-0862">Zinc</keyword>
<proteinExistence type="inferred from homology"/>
<comment type="subcellular location">
    <subcellularLocation>
        <location evidence="3">Cytoplasm</location>
    </subcellularLocation>
</comment>
<dbReference type="EMBL" id="AP014879">
    <property type="protein sequence ID" value="BAV33316.1"/>
    <property type="molecule type" value="Genomic_DNA"/>
</dbReference>
<reference evidence="14 15" key="1">
    <citation type="submission" date="2015-05" db="EMBL/GenBank/DDBJ databases">
        <title>Complete genome sequence of a sulfur-oxidizing gammaproteobacterium strain HA5.</title>
        <authorList>
            <person name="Miura A."/>
            <person name="Kojima H."/>
            <person name="Fukui M."/>
        </authorList>
    </citation>
    <scope>NUCLEOTIDE SEQUENCE [LARGE SCALE GENOMIC DNA]</scope>
    <source>
        <strain evidence="14 15">HA5</strain>
    </source>
</reference>
<dbReference type="GO" id="GO:0009253">
    <property type="term" value="P:peptidoglycan catabolic process"/>
    <property type="evidence" value="ECO:0007669"/>
    <property type="project" value="InterPro"/>
</dbReference>